<accession>A0A9W6XH18</accession>
<comment type="caution">
    <text evidence="1">The sequence shown here is derived from an EMBL/GenBank/DDBJ whole genome shotgun (WGS) entry which is preliminary data.</text>
</comment>
<keyword evidence="2" id="KW-1185">Reference proteome</keyword>
<organism evidence="1 2">
    <name type="scientific">Phytophthora fragariaefolia</name>
    <dbReference type="NCBI Taxonomy" id="1490495"/>
    <lineage>
        <taxon>Eukaryota</taxon>
        <taxon>Sar</taxon>
        <taxon>Stramenopiles</taxon>
        <taxon>Oomycota</taxon>
        <taxon>Peronosporomycetes</taxon>
        <taxon>Peronosporales</taxon>
        <taxon>Peronosporaceae</taxon>
        <taxon>Phytophthora</taxon>
    </lineage>
</organism>
<dbReference type="EMBL" id="BSXT01001082">
    <property type="protein sequence ID" value="GMF38332.1"/>
    <property type="molecule type" value="Genomic_DNA"/>
</dbReference>
<gene>
    <name evidence="1" type="ORF">Pfra01_001101500</name>
</gene>
<sequence>MSTTAPIDFKKTAVQRYQEANAEPWSWGNSGTSNSACLVVESLLLPAGPEEFGLYECVRRLDAESDGN</sequence>
<evidence type="ECO:0000313" key="2">
    <source>
        <dbReference type="Proteomes" id="UP001165121"/>
    </source>
</evidence>
<name>A0A9W6XH18_9STRA</name>
<proteinExistence type="predicted"/>
<reference evidence="1" key="1">
    <citation type="submission" date="2023-04" db="EMBL/GenBank/DDBJ databases">
        <title>Phytophthora fragariaefolia NBRC 109709.</title>
        <authorList>
            <person name="Ichikawa N."/>
            <person name="Sato H."/>
            <person name="Tonouchi N."/>
        </authorList>
    </citation>
    <scope>NUCLEOTIDE SEQUENCE</scope>
    <source>
        <strain evidence="1">NBRC 109709</strain>
    </source>
</reference>
<dbReference type="AlphaFoldDB" id="A0A9W6XH18"/>
<protein>
    <submittedName>
        <fullName evidence="1">Unnamed protein product</fullName>
    </submittedName>
</protein>
<dbReference type="Proteomes" id="UP001165121">
    <property type="component" value="Unassembled WGS sequence"/>
</dbReference>
<evidence type="ECO:0000313" key="1">
    <source>
        <dbReference type="EMBL" id="GMF38332.1"/>
    </source>
</evidence>